<dbReference type="Gene3D" id="1.20.1740.10">
    <property type="entry name" value="Amino acid/polyamine transporter I"/>
    <property type="match status" value="1"/>
</dbReference>
<evidence type="ECO:0000256" key="3">
    <source>
        <dbReference type="ARBA" id="ARBA00022692"/>
    </source>
</evidence>
<feature type="transmembrane region" description="Helical" evidence="6">
    <location>
        <begin position="153"/>
        <end position="174"/>
    </location>
</feature>
<dbReference type="InterPro" id="IPR002293">
    <property type="entry name" value="AA/rel_permease1"/>
</dbReference>
<feature type="transmembrane region" description="Helical" evidence="6">
    <location>
        <begin position="111"/>
        <end position="132"/>
    </location>
</feature>
<dbReference type="GO" id="GO:0015171">
    <property type="term" value="F:amino acid transmembrane transporter activity"/>
    <property type="evidence" value="ECO:0007669"/>
    <property type="project" value="TreeGrafter"/>
</dbReference>
<evidence type="ECO:0000256" key="5">
    <source>
        <dbReference type="ARBA" id="ARBA00023136"/>
    </source>
</evidence>
<keyword evidence="5 6" id="KW-0472">Membrane</keyword>
<evidence type="ECO:0000256" key="1">
    <source>
        <dbReference type="ARBA" id="ARBA00004141"/>
    </source>
</evidence>
<keyword evidence="4 6" id="KW-1133">Transmembrane helix</keyword>
<protein>
    <submittedName>
        <fullName evidence="7">Amino acid permease</fullName>
    </submittedName>
</protein>
<evidence type="ECO:0000313" key="7">
    <source>
        <dbReference type="EMBL" id="QIS15679.1"/>
    </source>
</evidence>
<accession>A0A6G9YQU8</accession>
<evidence type="ECO:0000313" key="8">
    <source>
        <dbReference type="Proteomes" id="UP000503540"/>
    </source>
</evidence>
<gene>
    <name evidence="7" type="ORF">F5544_39295</name>
</gene>
<keyword evidence="2" id="KW-0813">Transport</keyword>
<feature type="transmembrane region" description="Helical" evidence="6">
    <location>
        <begin position="419"/>
        <end position="439"/>
    </location>
</feature>
<dbReference type="Proteomes" id="UP000503540">
    <property type="component" value="Chromosome"/>
</dbReference>
<dbReference type="KEGG" id="nah:F5544_39295"/>
<feature type="transmembrane region" description="Helical" evidence="6">
    <location>
        <begin position="373"/>
        <end position="398"/>
    </location>
</feature>
<feature type="transmembrane region" description="Helical" evidence="6">
    <location>
        <begin position="194"/>
        <end position="215"/>
    </location>
</feature>
<sequence>MSWQYWPVWSCLSSRRGSAGKWRACTSTRQKVKEILVAIRGSTSRGSTGWGGLFRTKSIEQSIRDTDEPDSKLRKDLTAWDLTVFGVAVVIGAGIFTLTARTAGNVAGPSVSLAFVFAAVACGLTALCYAEFASTVPVAGSAYTFSYATFGELVAWIIGWDLVLEFALAVSVVAKGWSQYLGQVMGSHSPIVHIGSISFDWGAVLLIAVLGVLLATGTKLSSRVSAIAVAIKLAVIALVLVVGLSYFDKSNLSPYIPPSQPSGTSEGMSQSLFSFFTGGGHSSFGWYGLLAAASLVFFAFIGFDVVATAAEETKDPQRAVPRGILGSLVIVTVLYVSVSLVLTGMVPYTALSGENATLATAFALHGANWAKNLISIGALAGLTTVVMVMYLGQTRVLFAMSRDGLLPRKLARTSQNGTPVRITALVGVVCAVLAGFIDFGTLEEMVNIGTLFAFVLVSVGVVILRRTRPDLPRGFRVPLVPLIPVLAVLACLWLMLNLSVETWLRFLVWMALGLLVYFAYGRRHSLLGTSTAD</sequence>
<comment type="subcellular location">
    <subcellularLocation>
        <location evidence="1">Membrane</location>
        <topology evidence="1">Multi-pass membrane protein</topology>
    </subcellularLocation>
</comment>
<proteinExistence type="predicted"/>
<evidence type="ECO:0000256" key="2">
    <source>
        <dbReference type="ARBA" id="ARBA00022448"/>
    </source>
</evidence>
<feature type="transmembrane region" description="Helical" evidence="6">
    <location>
        <begin position="79"/>
        <end position="99"/>
    </location>
</feature>
<feature type="transmembrane region" description="Helical" evidence="6">
    <location>
        <begin position="284"/>
        <end position="307"/>
    </location>
</feature>
<dbReference type="PIRSF" id="PIRSF006060">
    <property type="entry name" value="AA_transporter"/>
    <property type="match status" value="1"/>
</dbReference>
<feature type="transmembrane region" description="Helical" evidence="6">
    <location>
        <begin position="227"/>
        <end position="247"/>
    </location>
</feature>
<feature type="transmembrane region" description="Helical" evidence="6">
    <location>
        <begin position="319"/>
        <end position="342"/>
    </location>
</feature>
<dbReference type="GO" id="GO:0016020">
    <property type="term" value="C:membrane"/>
    <property type="evidence" value="ECO:0007669"/>
    <property type="project" value="UniProtKB-SubCell"/>
</dbReference>
<dbReference type="EMBL" id="CP046172">
    <property type="protein sequence ID" value="QIS15679.1"/>
    <property type="molecule type" value="Genomic_DNA"/>
</dbReference>
<feature type="transmembrane region" description="Helical" evidence="6">
    <location>
        <begin position="445"/>
        <end position="465"/>
    </location>
</feature>
<name>A0A6G9YQU8_9NOCA</name>
<feature type="transmembrane region" description="Helical" evidence="6">
    <location>
        <begin position="502"/>
        <end position="520"/>
    </location>
</feature>
<feature type="transmembrane region" description="Helical" evidence="6">
    <location>
        <begin position="477"/>
        <end position="496"/>
    </location>
</feature>
<dbReference type="AlphaFoldDB" id="A0A6G9YQU8"/>
<evidence type="ECO:0000256" key="4">
    <source>
        <dbReference type="ARBA" id="ARBA00022989"/>
    </source>
</evidence>
<evidence type="ECO:0000256" key="6">
    <source>
        <dbReference type="SAM" id="Phobius"/>
    </source>
</evidence>
<keyword evidence="8" id="KW-1185">Reference proteome</keyword>
<dbReference type="Pfam" id="PF13520">
    <property type="entry name" value="AA_permease_2"/>
    <property type="match status" value="1"/>
</dbReference>
<dbReference type="PANTHER" id="PTHR43243:SF4">
    <property type="entry name" value="CATIONIC AMINO ACID TRANSPORTER 4"/>
    <property type="match status" value="1"/>
</dbReference>
<reference evidence="7 8" key="1">
    <citation type="journal article" date="2019" name="ACS Chem. Biol.">
        <title>Identification and Mobilization of a Cryptic Antibiotic Biosynthesis Gene Locus from a Human-Pathogenic Nocardia Isolate.</title>
        <authorList>
            <person name="Herisse M."/>
            <person name="Ishida K."/>
            <person name="Porter J.L."/>
            <person name="Howden B."/>
            <person name="Hertweck C."/>
            <person name="Stinear T.P."/>
            <person name="Pidot S.J."/>
        </authorList>
    </citation>
    <scope>NUCLEOTIDE SEQUENCE [LARGE SCALE GENOMIC DNA]</scope>
    <source>
        <strain evidence="7 8">AUSMDU00012717</strain>
    </source>
</reference>
<keyword evidence="3 6" id="KW-0812">Transmembrane</keyword>
<dbReference type="PANTHER" id="PTHR43243">
    <property type="entry name" value="INNER MEMBRANE TRANSPORTER YGJI-RELATED"/>
    <property type="match status" value="1"/>
</dbReference>
<organism evidence="7 8">
    <name type="scientific">Nocardia arthritidis</name>
    <dbReference type="NCBI Taxonomy" id="228602"/>
    <lineage>
        <taxon>Bacteria</taxon>
        <taxon>Bacillati</taxon>
        <taxon>Actinomycetota</taxon>
        <taxon>Actinomycetes</taxon>
        <taxon>Mycobacteriales</taxon>
        <taxon>Nocardiaceae</taxon>
        <taxon>Nocardia</taxon>
    </lineage>
</organism>